<keyword evidence="5" id="KW-0067">ATP-binding</keyword>
<feature type="domain" description="Checkpoint protein RAD24-like helical bundle" evidence="9">
    <location>
        <begin position="506"/>
        <end position="647"/>
    </location>
</feature>
<feature type="region of interest" description="Disordered" evidence="8">
    <location>
        <begin position="751"/>
        <end position="788"/>
    </location>
</feature>
<dbReference type="PANTHER" id="PTHR12172">
    <property type="entry name" value="CELL CYCLE CHECKPOINT PROTEIN RAD17"/>
    <property type="match status" value="1"/>
</dbReference>
<dbReference type="Gene3D" id="3.40.50.300">
    <property type="entry name" value="P-loop containing nucleotide triphosphate hydrolases"/>
    <property type="match status" value="1"/>
</dbReference>
<dbReference type="SUPFAM" id="SSF52540">
    <property type="entry name" value="P-loop containing nucleoside triphosphate hydrolases"/>
    <property type="match status" value="1"/>
</dbReference>
<accession>A0A0J9X751</accession>
<dbReference type="GO" id="GO:0003689">
    <property type="term" value="F:DNA clamp loader activity"/>
    <property type="evidence" value="ECO:0007669"/>
    <property type="project" value="TreeGrafter"/>
</dbReference>
<keyword evidence="4" id="KW-0227">DNA damage</keyword>
<dbReference type="STRING" id="1173061.A0A0J9X751"/>
<dbReference type="Pfam" id="PF25812">
    <property type="entry name" value="RAD24_helical"/>
    <property type="match status" value="1"/>
</dbReference>
<dbReference type="GO" id="GO:0003682">
    <property type="term" value="F:chromatin binding"/>
    <property type="evidence" value="ECO:0007669"/>
    <property type="project" value="TreeGrafter"/>
</dbReference>
<gene>
    <name evidence="10" type="ORF">BN980_GECA04s06852g</name>
</gene>
<feature type="compositionally biased region" description="Low complexity" evidence="8">
    <location>
        <begin position="170"/>
        <end position="186"/>
    </location>
</feature>
<feature type="compositionally biased region" description="Basic residues" evidence="8">
    <location>
        <begin position="1"/>
        <end position="10"/>
    </location>
</feature>
<evidence type="ECO:0000313" key="10">
    <source>
        <dbReference type="EMBL" id="CDO53255.1"/>
    </source>
</evidence>
<dbReference type="OrthoDB" id="10265971at2759"/>
<dbReference type="EMBL" id="CCBN010000004">
    <property type="protein sequence ID" value="CDO53255.1"/>
    <property type="molecule type" value="Genomic_DNA"/>
</dbReference>
<dbReference type="Proteomes" id="UP000242525">
    <property type="component" value="Unassembled WGS sequence"/>
</dbReference>
<evidence type="ECO:0000256" key="7">
    <source>
        <dbReference type="ARBA" id="ARBA00023306"/>
    </source>
</evidence>
<dbReference type="Pfam" id="PF03215">
    <property type="entry name" value="Rad17"/>
    <property type="match status" value="1"/>
</dbReference>
<feature type="region of interest" description="Disordered" evidence="8">
    <location>
        <begin position="1"/>
        <end position="51"/>
    </location>
</feature>
<reference evidence="10" key="1">
    <citation type="submission" date="2014-03" db="EMBL/GenBank/DDBJ databases">
        <authorList>
            <person name="Casaregola S."/>
        </authorList>
    </citation>
    <scope>NUCLEOTIDE SEQUENCE [LARGE SCALE GENOMIC DNA]</scope>
    <source>
        <strain evidence="10">CLIB 918</strain>
    </source>
</reference>
<dbReference type="GO" id="GO:0033314">
    <property type="term" value="P:mitotic DNA replication checkpoint signaling"/>
    <property type="evidence" value="ECO:0007669"/>
    <property type="project" value="TreeGrafter"/>
</dbReference>
<dbReference type="InterPro" id="IPR057927">
    <property type="entry name" value="RAD24-like_helical"/>
</dbReference>
<evidence type="ECO:0000256" key="2">
    <source>
        <dbReference type="ARBA" id="ARBA00006168"/>
    </source>
</evidence>
<comment type="similarity">
    <text evidence="2">Belongs to the rad17/RAD24 family.</text>
</comment>
<sequence>MVPTNKKHTHLAISGSDSEGVDQERVLRPRINTRSSGSSSSSSSGGGNTKITSFMKKRAAPLAESFSDGFQGLFDGADSPKSVGSGARDLTWSARESDAEDFFDLQGALAKKRSRAQTPVTTPSTAKLPPRKRTLERFSTVTGAGSSTFSFLVPPLPAKKTNSMPSFTELGSSGSQNSHSSQSHLLQETDNSKEDDAMIFSDMEESEVVPWVEKHAPRSTPEVALHARKLADTRQALQEMLKPHATTRLLILSGPAGASKSTVVRMLAREVLERHGGRTGNTDHSRESALLEWENPDSLPGRSLPAAFQEFLSTARYRSNKDTIVMIDDLPMLSHRATKEFFNSALLNWVNQTPDYYSDSQHPGVVLIMTEVEVSSAGTVDEGSAYSFRNADSLVTERVLWPQLLRHPSVRRLKFNPVSKTLLTKALKSVIEREPAAFRWLAPSERQRAIDVLAAGGDVRSAITALEYWAIGRTRALAAAASDRSLGVEARGDADVYLNILRRDAHLDLFHAVGKVIHRSSKDKLGQAATPDDSVVEGIVADWSSSRGDQQILSGTVFENYLSTSGHLPLEAVGESLEALCISDMLTGRRQNHGGTGNLLLTQLACELDVRGVRYTMKANEHLKTTSATGNSGGGRPAPMRFTNLFKRRSEAVVEYESAIRQFQDEHPRSGAESIMVYEKYYTDVVTAAMAKRQRAQDYYEKGLVVGSSTTSASSSVSKGPEKLLTPVPQAERAPARISVSFAGVSSQAPAGTVSKGPAFMPGPAPSTAALAAGNDGNQSDSDWGSEFATDNEFDREVEALAREHRAQQQQGDQLENSAQVASQNVTTTSTSDAIATTTLSKAVTDSVDKISTTTQIATVTTTTNTTTAAIGSTAQHAHDFDFDDSDLDDFFDHSF</sequence>
<comment type="subcellular location">
    <subcellularLocation>
        <location evidence="1">Nucleus</location>
    </subcellularLocation>
</comment>
<evidence type="ECO:0000256" key="8">
    <source>
        <dbReference type="SAM" id="MobiDB-lite"/>
    </source>
</evidence>
<feature type="compositionally biased region" description="Polar residues" evidence="8">
    <location>
        <begin position="808"/>
        <end position="826"/>
    </location>
</feature>
<keyword evidence="3" id="KW-0547">Nucleotide-binding</keyword>
<dbReference type="GO" id="GO:0005634">
    <property type="term" value="C:nucleus"/>
    <property type="evidence" value="ECO:0007669"/>
    <property type="project" value="UniProtKB-SubCell"/>
</dbReference>
<feature type="region of interest" description="Disordered" evidence="8">
    <location>
        <begin position="162"/>
        <end position="190"/>
    </location>
</feature>
<feature type="region of interest" description="Disordered" evidence="8">
    <location>
        <begin position="805"/>
        <end position="832"/>
    </location>
</feature>
<evidence type="ECO:0000256" key="6">
    <source>
        <dbReference type="ARBA" id="ARBA00023242"/>
    </source>
</evidence>
<protein>
    <submittedName>
        <fullName evidence="10">Similar to Saccharomyces cerevisiae YER173W RAD24 Checkpoint protein, involved in the activation of the DNA damage and meiotic pachytene checkpoints</fullName>
    </submittedName>
</protein>
<dbReference type="GO" id="GO:0006281">
    <property type="term" value="P:DNA repair"/>
    <property type="evidence" value="ECO:0007669"/>
    <property type="project" value="InterPro"/>
</dbReference>
<organism evidence="10 11">
    <name type="scientific">Geotrichum candidum</name>
    <name type="common">Oospora lactis</name>
    <name type="synonym">Dipodascus geotrichum</name>
    <dbReference type="NCBI Taxonomy" id="1173061"/>
    <lineage>
        <taxon>Eukaryota</taxon>
        <taxon>Fungi</taxon>
        <taxon>Dikarya</taxon>
        <taxon>Ascomycota</taxon>
        <taxon>Saccharomycotina</taxon>
        <taxon>Dipodascomycetes</taxon>
        <taxon>Dipodascales</taxon>
        <taxon>Dipodascaceae</taxon>
        <taxon>Geotrichum</taxon>
    </lineage>
</organism>
<evidence type="ECO:0000256" key="5">
    <source>
        <dbReference type="ARBA" id="ARBA00022840"/>
    </source>
</evidence>
<dbReference type="GO" id="GO:0000077">
    <property type="term" value="P:DNA damage checkpoint signaling"/>
    <property type="evidence" value="ECO:0007669"/>
    <property type="project" value="TreeGrafter"/>
</dbReference>
<name>A0A0J9X751_GEOCN</name>
<evidence type="ECO:0000256" key="3">
    <source>
        <dbReference type="ARBA" id="ARBA00022741"/>
    </source>
</evidence>
<keyword evidence="11" id="KW-1185">Reference proteome</keyword>
<keyword evidence="6" id="KW-0539">Nucleus</keyword>
<dbReference type="PANTHER" id="PTHR12172:SF0">
    <property type="entry name" value="CELL CYCLE CHECKPOINT PROTEIN RAD17"/>
    <property type="match status" value="1"/>
</dbReference>
<keyword evidence="7" id="KW-0131">Cell cycle</keyword>
<evidence type="ECO:0000256" key="1">
    <source>
        <dbReference type="ARBA" id="ARBA00004123"/>
    </source>
</evidence>
<dbReference type="InterPro" id="IPR027417">
    <property type="entry name" value="P-loop_NTPase"/>
</dbReference>
<evidence type="ECO:0000256" key="4">
    <source>
        <dbReference type="ARBA" id="ARBA00022763"/>
    </source>
</evidence>
<dbReference type="GO" id="GO:0005524">
    <property type="term" value="F:ATP binding"/>
    <property type="evidence" value="ECO:0007669"/>
    <property type="project" value="UniProtKB-KW"/>
</dbReference>
<comment type="caution">
    <text evidence="10">The sequence shown here is derived from an EMBL/GenBank/DDBJ whole genome shotgun (WGS) entry which is preliminary data.</text>
</comment>
<dbReference type="InterPro" id="IPR004582">
    <property type="entry name" value="Checkpoint_prot_Rad17_Rad24"/>
</dbReference>
<dbReference type="AlphaFoldDB" id="A0A0J9X751"/>
<evidence type="ECO:0000259" key="9">
    <source>
        <dbReference type="Pfam" id="PF25812"/>
    </source>
</evidence>
<evidence type="ECO:0000313" key="11">
    <source>
        <dbReference type="Proteomes" id="UP000242525"/>
    </source>
</evidence>
<proteinExistence type="inferred from homology"/>